<evidence type="ECO:0000256" key="14">
    <source>
        <dbReference type="ARBA" id="ARBA00023204"/>
    </source>
</evidence>
<dbReference type="SUPFAM" id="SSF57850">
    <property type="entry name" value="RING/U-box"/>
    <property type="match status" value="1"/>
</dbReference>
<evidence type="ECO:0000256" key="8">
    <source>
        <dbReference type="ARBA" id="ARBA00022723"/>
    </source>
</evidence>
<accession>J5QF94</accession>
<reference evidence="22 23" key="1">
    <citation type="journal article" date="2012" name="Eukaryot. Cell">
        <title>Draft genome sequence of CBS 2479, the standard type strain of Trichosporon asahii.</title>
        <authorList>
            <person name="Yang R.Y."/>
            <person name="Li H.T."/>
            <person name="Zhu H."/>
            <person name="Zhou G.P."/>
            <person name="Wang M."/>
            <person name="Wang L."/>
        </authorList>
    </citation>
    <scope>NUCLEOTIDE SEQUENCE [LARGE SCALE GENOMIC DNA]</scope>
    <source>
        <strain evidence="23">ATCC 90039 / CBS 2479 / JCM 2466 / KCTC 7840 / NCYC 2677 / UAMH 7654</strain>
    </source>
</reference>
<dbReference type="EMBL" id="ALBS01000266">
    <property type="protein sequence ID" value="EJT47043.1"/>
    <property type="molecule type" value="Genomic_DNA"/>
</dbReference>
<evidence type="ECO:0000256" key="16">
    <source>
        <dbReference type="ARBA" id="ARBA00031783"/>
    </source>
</evidence>
<dbReference type="OrthoDB" id="9049620at2759"/>
<dbReference type="PANTHER" id="PTHR14134">
    <property type="entry name" value="E3 UBIQUITIN-PROTEIN LIGASE RAD18"/>
    <property type="match status" value="1"/>
</dbReference>
<dbReference type="GO" id="GO:0005634">
    <property type="term" value="C:nucleus"/>
    <property type="evidence" value="ECO:0007669"/>
    <property type="project" value="UniProtKB-SubCell"/>
</dbReference>
<keyword evidence="8" id="KW-0479">Metal-binding</keyword>
<evidence type="ECO:0000256" key="12">
    <source>
        <dbReference type="ARBA" id="ARBA00022833"/>
    </source>
</evidence>
<dbReference type="InterPro" id="IPR013083">
    <property type="entry name" value="Znf_RING/FYVE/PHD"/>
</dbReference>
<evidence type="ECO:0000256" key="2">
    <source>
        <dbReference type="ARBA" id="ARBA00004123"/>
    </source>
</evidence>
<evidence type="ECO:0000256" key="9">
    <source>
        <dbReference type="ARBA" id="ARBA00022763"/>
    </source>
</evidence>
<dbReference type="InterPro" id="IPR017907">
    <property type="entry name" value="Znf_RING_CS"/>
</dbReference>
<evidence type="ECO:0000259" key="21">
    <source>
        <dbReference type="PROSITE" id="PS50089"/>
    </source>
</evidence>
<organism evidence="22 23">
    <name type="scientific">Trichosporon asahii var. asahii (strain ATCC 90039 / CBS 2479 / JCM 2466 / KCTC 7840 / NBRC 103889/ NCYC 2677 / UAMH 7654)</name>
    <name type="common">Yeast</name>
    <dbReference type="NCBI Taxonomy" id="1186058"/>
    <lineage>
        <taxon>Eukaryota</taxon>
        <taxon>Fungi</taxon>
        <taxon>Dikarya</taxon>
        <taxon>Basidiomycota</taxon>
        <taxon>Agaricomycotina</taxon>
        <taxon>Tremellomycetes</taxon>
        <taxon>Trichosporonales</taxon>
        <taxon>Trichosporonaceae</taxon>
        <taxon>Trichosporon</taxon>
    </lineage>
</organism>
<dbReference type="GO" id="GO:0003697">
    <property type="term" value="F:single-stranded DNA binding"/>
    <property type="evidence" value="ECO:0007669"/>
    <property type="project" value="InterPro"/>
</dbReference>
<evidence type="ECO:0000256" key="19">
    <source>
        <dbReference type="PROSITE-ProRule" id="PRU00175"/>
    </source>
</evidence>
<feature type="domain" description="RING-type" evidence="21">
    <location>
        <begin position="33"/>
        <end position="74"/>
    </location>
</feature>
<feature type="region of interest" description="Disordered" evidence="20">
    <location>
        <begin position="187"/>
        <end position="225"/>
    </location>
</feature>
<dbReference type="PROSITE" id="PS00518">
    <property type="entry name" value="ZF_RING_1"/>
    <property type="match status" value="1"/>
</dbReference>
<dbReference type="PANTHER" id="PTHR14134:SF2">
    <property type="entry name" value="E3 UBIQUITIN-PROTEIN LIGASE RAD18"/>
    <property type="match status" value="1"/>
</dbReference>
<feature type="compositionally biased region" description="Basic residues" evidence="20">
    <location>
        <begin position="103"/>
        <end position="118"/>
    </location>
</feature>
<evidence type="ECO:0000256" key="7">
    <source>
        <dbReference type="ARBA" id="ARBA00022679"/>
    </source>
</evidence>
<keyword evidence="12" id="KW-0862">Zinc</keyword>
<feature type="compositionally biased region" description="Basic and acidic residues" evidence="20">
    <location>
        <begin position="187"/>
        <end position="206"/>
    </location>
</feature>
<proteinExistence type="inferred from homology"/>
<feature type="region of interest" description="Disordered" evidence="20">
    <location>
        <begin position="237"/>
        <end position="256"/>
    </location>
</feature>
<comment type="pathway">
    <text evidence="3">Protein modification; protein ubiquitination.</text>
</comment>
<dbReference type="GO" id="GO:0097505">
    <property type="term" value="C:Rad6-Rad18 complex"/>
    <property type="evidence" value="ECO:0007669"/>
    <property type="project" value="TreeGrafter"/>
</dbReference>
<dbReference type="EC" id="2.3.2.27" evidence="5"/>
<dbReference type="Gene3D" id="3.30.40.10">
    <property type="entry name" value="Zinc/RING finger domain, C3HC4 (zinc finger)"/>
    <property type="match status" value="1"/>
</dbReference>
<feature type="compositionally biased region" description="Low complexity" evidence="20">
    <location>
        <begin position="122"/>
        <end position="134"/>
    </location>
</feature>
<keyword evidence="13" id="KW-0238">DNA-binding</keyword>
<name>J5QF94_TRIAS</name>
<dbReference type="HOGENOM" id="CLU_1086615_0_0_1"/>
<comment type="subcellular location">
    <subcellularLocation>
        <location evidence="2">Nucleus</location>
    </subcellularLocation>
</comment>
<evidence type="ECO:0000256" key="15">
    <source>
        <dbReference type="ARBA" id="ARBA00023242"/>
    </source>
</evidence>
<dbReference type="InterPro" id="IPR039577">
    <property type="entry name" value="Rad18"/>
</dbReference>
<dbReference type="GO" id="GO:0006513">
    <property type="term" value="P:protein monoubiquitination"/>
    <property type="evidence" value="ECO:0007669"/>
    <property type="project" value="InterPro"/>
</dbReference>
<protein>
    <recommendedName>
        <fullName evidence="6">Postreplication repair E3 ubiquitin-protein ligase RAD18</fullName>
        <ecNumber evidence="5">2.3.2.27</ecNumber>
    </recommendedName>
    <alternativeName>
        <fullName evidence="17">Postreplication repair E3 ubiquitin-protein ligase rad18</fullName>
    </alternativeName>
    <alternativeName>
        <fullName evidence="16 18">RING-type E3 ubiquitin transferase RAD18</fullName>
    </alternativeName>
</protein>
<keyword evidence="10 19" id="KW-0863">Zinc-finger</keyword>
<dbReference type="FunFam" id="3.30.40.10:FF:000172">
    <property type="entry name" value="E3 ubiquitin-protein ligase RAD18"/>
    <property type="match status" value="1"/>
</dbReference>
<evidence type="ECO:0000256" key="6">
    <source>
        <dbReference type="ARBA" id="ARBA00015551"/>
    </source>
</evidence>
<evidence type="ECO:0000256" key="13">
    <source>
        <dbReference type="ARBA" id="ARBA00023125"/>
    </source>
</evidence>
<dbReference type="PROSITE" id="PS50089">
    <property type="entry name" value="ZF_RING_2"/>
    <property type="match status" value="1"/>
</dbReference>
<dbReference type="InterPro" id="IPR001841">
    <property type="entry name" value="Znf_RING"/>
</dbReference>
<keyword evidence="14" id="KW-0234">DNA repair</keyword>
<dbReference type="VEuPathDB" id="FungiDB:A1Q1_04286"/>
<dbReference type="KEGG" id="tasa:A1Q1_04286"/>
<evidence type="ECO:0000256" key="3">
    <source>
        <dbReference type="ARBA" id="ARBA00004906"/>
    </source>
</evidence>
<feature type="region of interest" description="Disordered" evidence="20">
    <location>
        <begin position="94"/>
        <end position="142"/>
    </location>
</feature>
<evidence type="ECO:0000256" key="18">
    <source>
        <dbReference type="ARBA" id="ARBA00082369"/>
    </source>
</evidence>
<comment type="caution">
    <text evidence="22">The sequence shown here is derived from an EMBL/GenBank/DDBJ whole genome shotgun (WGS) entry which is preliminary data.</text>
</comment>
<comment type="catalytic activity">
    <reaction evidence="1">
        <text>S-ubiquitinyl-[E2 ubiquitin-conjugating enzyme]-L-cysteine + [acceptor protein]-L-lysine = [E2 ubiquitin-conjugating enzyme]-L-cysteine + N(6)-ubiquitinyl-[acceptor protein]-L-lysine.</text>
        <dbReference type="EC" id="2.3.2.27"/>
    </reaction>
</comment>
<evidence type="ECO:0000256" key="11">
    <source>
        <dbReference type="ARBA" id="ARBA00022786"/>
    </source>
</evidence>
<keyword evidence="11" id="KW-0833">Ubl conjugation pathway</keyword>
<evidence type="ECO:0000256" key="10">
    <source>
        <dbReference type="ARBA" id="ARBA00022771"/>
    </source>
</evidence>
<evidence type="ECO:0000256" key="4">
    <source>
        <dbReference type="ARBA" id="ARBA00009506"/>
    </source>
</evidence>
<dbReference type="GO" id="GO:0061630">
    <property type="term" value="F:ubiquitin protein ligase activity"/>
    <property type="evidence" value="ECO:0007669"/>
    <property type="project" value="UniProtKB-EC"/>
</dbReference>
<evidence type="ECO:0000256" key="17">
    <source>
        <dbReference type="ARBA" id="ARBA00074353"/>
    </source>
</evidence>
<keyword evidence="7" id="KW-0808">Transferase</keyword>
<dbReference type="Pfam" id="PF15227">
    <property type="entry name" value="zf-C3HC4_4"/>
    <property type="match status" value="1"/>
</dbReference>
<dbReference type="AlphaFoldDB" id="J5QF94"/>
<keyword evidence="9" id="KW-0227">DNA damage</keyword>
<evidence type="ECO:0000313" key="23">
    <source>
        <dbReference type="Proteomes" id="UP000002748"/>
    </source>
</evidence>
<dbReference type="GO" id="GO:0006301">
    <property type="term" value="P:DNA damage tolerance"/>
    <property type="evidence" value="ECO:0007669"/>
    <property type="project" value="InterPro"/>
</dbReference>
<keyword evidence="15" id="KW-0539">Nucleus</keyword>
<comment type="similarity">
    <text evidence="4">Belongs to the RAD18 family.</text>
</comment>
<dbReference type="Proteomes" id="UP000002748">
    <property type="component" value="Unassembled WGS sequence"/>
</dbReference>
<evidence type="ECO:0000256" key="20">
    <source>
        <dbReference type="SAM" id="MobiDB-lite"/>
    </source>
</evidence>
<dbReference type="SMART" id="SM00184">
    <property type="entry name" value="RING"/>
    <property type="match status" value="1"/>
</dbReference>
<dbReference type="GO" id="GO:0006281">
    <property type="term" value="P:DNA repair"/>
    <property type="evidence" value="ECO:0007669"/>
    <property type="project" value="UniProtKB-KW"/>
</dbReference>
<sequence length="256" mass="28826">MDLNHPLLQADVEPKPFPESQPQLRRLDKALLCPICKELFDHPVSIGCGHSFCSKCIRGFFASTTKKTACPTCSDPQTEGSIRRNRVLEEIPKLVDLVQPPPARKRRNSLPRRSPTKKSRGEGSSRSSPQQSRGASDDDDDDDVVELAESGLAYGDRPALEARFQQWTVMYNANMDSSHPASLSKLRADLERAEASRRKDKERGKDEEVEALQTSDGLKKYAAEHKSDFERLRQDILERKRRKSQGGLKDSPIEVE</sequence>
<dbReference type="GeneID" id="25987799"/>
<dbReference type="GO" id="GO:0008270">
    <property type="term" value="F:zinc ion binding"/>
    <property type="evidence" value="ECO:0007669"/>
    <property type="project" value="UniProtKB-KW"/>
</dbReference>
<gene>
    <name evidence="22" type="ORF">A1Q1_04286</name>
</gene>
<evidence type="ECO:0000256" key="1">
    <source>
        <dbReference type="ARBA" id="ARBA00000900"/>
    </source>
</evidence>
<dbReference type="RefSeq" id="XP_014178138.1">
    <property type="nucleotide sequence ID" value="XM_014322663.1"/>
</dbReference>
<evidence type="ECO:0000256" key="5">
    <source>
        <dbReference type="ARBA" id="ARBA00012483"/>
    </source>
</evidence>
<evidence type="ECO:0000313" key="22">
    <source>
        <dbReference type="EMBL" id="EJT47043.1"/>
    </source>
</evidence>